<dbReference type="InterPro" id="IPR007806">
    <property type="entry name" value="SpdB"/>
</dbReference>
<dbReference type="RefSeq" id="WP_311708612.1">
    <property type="nucleotide sequence ID" value="NZ_JAVREL010000033.1"/>
</dbReference>
<gene>
    <name evidence="1" type="ORF">RM590_33710</name>
</gene>
<organism evidence="1 2">
    <name type="scientific">Streptomyces litchfieldiae</name>
    <dbReference type="NCBI Taxonomy" id="3075543"/>
    <lineage>
        <taxon>Bacteria</taxon>
        <taxon>Bacillati</taxon>
        <taxon>Actinomycetota</taxon>
        <taxon>Actinomycetes</taxon>
        <taxon>Kitasatosporales</taxon>
        <taxon>Streptomycetaceae</taxon>
        <taxon>Streptomyces</taxon>
    </lineage>
</organism>
<proteinExistence type="predicted"/>
<name>A0ABU2N1U5_9ACTN</name>
<reference evidence="2" key="1">
    <citation type="submission" date="2023-07" db="EMBL/GenBank/DDBJ databases">
        <title>30 novel species of actinomycetes from the DSMZ collection.</title>
        <authorList>
            <person name="Nouioui I."/>
        </authorList>
    </citation>
    <scope>NUCLEOTIDE SEQUENCE [LARGE SCALE GENOMIC DNA]</scope>
    <source>
        <strain evidence="2">DSM 44938</strain>
    </source>
</reference>
<dbReference type="Pfam" id="PF05122">
    <property type="entry name" value="SpdB"/>
    <property type="match status" value="1"/>
</dbReference>
<evidence type="ECO:0000313" key="2">
    <source>
        <dbReference type="Proteomes" id="UP001183246"/>
    </source>
</evidence>
<accession>A0ABU2N1U5</accession>
<keyword evidence="2" id="KW-1185">Reference proteome</keyword>
<dbReference type="EMBL" id="JAVREL010000033">
    <property type="protein sequence ID" value="MDT0347488.1"/>
    <property type="molecule type" value="Genomic_DNA"/>
</dbReference>
<comment type="caution">
    <text evidence="1">The sequence shown here is derived from an EMBL/GenBank/DDBJ whole genome shotgun (WGS) entry which is preliminary data.</text>
</comment>
<sequence length="62" mass="7066">MVFKTWRRRRIGPVEVAPNTDRRTRRNGYLAACTRDGCGWSAHYTTEEAAELASTAHRCNPT</sequence>
<evidence type="ECO:0000313" key="1">
    <source>
        <dbReference type="EMBL" id="MDT0347488.1"/>
    </source>
</evidence>
<protein>
    <submittedName>
        <fullName evidence="1">Mobile element transfer protein</fullName>
    </submittedName>
</protein>
<dbReference type="Proteomes" id="UP001183246">
    <property type="component" value="Unassembled WGS sequence"/>
</dbReference>